<name>A0ABM1MHI6_NICVS</name>
<dbReference type="Gene3D" id="1.20.58.670">
    <property type="entry name" value="Dsl1p vesicle tethering complex, Tip20p subunit, domain D"/>
    <property type="match status" value="1"/>
</dbReference>
<dbReference type="GeneID" id="108560838"/>
<dbReference type="CDD" id="cd00603">
    <property type="entry name" value="IPT_PCSR"/>
    <property type="match status" value="1"/>
</dbReference>
<evidence type="ECO:0000256" key="1">
    <source>
        <dbReference type="ARBA" id="ARBA00002660"/>
    </source>
</evidence>
<dbReference type="InterPro" id="IPR042044">
    <property type="entry name" value="EXOC6PINT-1/Sec15/Tip20_C_dom2"/>
</dbReference>
<comment type="function">
    <text evidence="1 7">Component of the exocyst complex involved in the docking of exocytic vesicles with fusion sites on the plasma membrane.</text>
</comment>
<evidence type="ECO:0000256" key="6">
    <source>
        <dbReference type="ARBA" id="ARBA00022927"/>
    </source>
</evidence>
<evidence type="ECO:0000313" key="11">
    <source>
        <dbReference type="RefSeq" id="XP_017774036.1"/>
    </source>
</evidence>
<evidence type="ECO:0000313" key="10">
    <source>
        <dbReference type="Proteomes" id="UP000695000"/>
    </source>
</evidence>
<dbReference type="Gene3D" id="2.60.40.10">
    <property type="entry name" value="Immunoglobulins"/>
    <property type="match status" value="1"/>
</dbReference>
<dbReference type="InterPro" id="IPR013783">
    <property type="entry name" value="Ig-like_fold"/>
</dbReference>
<evidence type="ECO:0000256" key="7">
    <source>
        <dbReference type="RuleBase" id="RU365069"/>
    </source>
</evidence>
<evidence type="ECO:0000256" key="3">
    <source>
        <dbReference type="ARBA" id="ARBA00017526"/>
    </source>
</evidence>
<dbReference type="InterPro" id="IPR029175">
    <property type="entry name" value="EXOC2/Sec5"/>
</dbReference>
<dbReference type="PANTHER" id="PTHR13043:SF1">
    <property type="entry name" value="EXOCYST COMPLEX COMPONENT 2"/>
    <property type="match status" value="1"/>
</dbReference>
<evidence type="ECO:0000256" key="5">
    <source>
        <dbReference type="ARBA" id="ARBA00022483"/>
    </source>
</evidence>
<organism evidence="10 11">
    <name type="scientific">Nicrophorus vespilloides</name>
    <name type="common">Boreal carrion beetle</name>
    <dbReference type="NCBI Taxonomy" id="110193"/>
    <lineage>
        <taxon>Eukaryota</taxon>
        <taxon>Metazoa</taxon>
        <taxon>Ecdysozoa</taxon>
        <taxon>Arthropoda</taxon>
        <taxon>Hexapoda</taxon>
        <taxon>Insecta</taxon>
        <taxon>Pterygota</taxon>
        <taxon>Neoptera</taxon>
        <taxon>Endopterygota</taxon>
        <taxon>Coleoptera</taxon>
        <taxon>Polyphaga</taxon>
        <taxon>Staphyliniformia</taxon>
        <taxon>Silphidae</taxon>
        <taxon>Nicrophorinae</taxon>
        <taxon>Nicrophorus</taxon>
    </lineage>
</organism>
<reference evidence="11" key="1">
    <citation type="submission" date="2025-08" db="UniProtKB">
        <authorList>
            <consortium name="RefSeq"/>
        </authorList>
    </citation>
    <scope>IDENTIFICATION</scope>
    <source>
        <tissue evidence="11">Whole Larva</tissue>
    </source>
</reference>
<gene>
    <name evidence="11" type="primary">LOC108560838</name>
</gene>
<dbReference type="Pfam" id="PF01833">
    <property type="entry name" value="TIG"/>
    <property type="match status" value="1"/>
</dbReference>
<dbReference type="InterPro" id="IPR002909">
    <property type="entry name" value="IPT_dom"/>
</dbReference>
<dbReference type="PANTHER" id="PTHR13043">
    <property type="entry name" value="EXOCYST COMPLEX COMPONENT SEC5"/>
    <property type="match status" value="1"/>
</dbReference>
<evidence type="ECO:0000259" key="8">
    <source>
        <dbReference type="Pfam" id="PF01833"/>
    </source>
</evidence>
<proteinExistence type="inferred from homology"/>
<keyword evidence="10" id="KW-1185">Reference proteome</keyword>
<dbReference type="RefSeq" id="XP_017774036.1">
    <property type="nucleotide sequence ID" value="XM_017918547.1"/>
</dbReference>
<evidence type="ECO:0000256" key="2">
    <source>
        <dbReference type="ARBA" id="ARBA00010578"/>
    </source>
</evidence>
<comment type="similarity">
    <text evidence="2 7">Belongs to the SEC5 family.</text>
</comment>
<comment type="subunit">
    <text evidence="7">Component of the exocyst complex.</text>
</comment>
<keyword evidence="4 7" id="KW-0813">Transport</keyword>
<feature type="domain" description="Exocyst complex component EXOC2/Sec5 N-terminal" evidence="9">
    <location>
        <begin position="123"/>
        <end position="888"/>
    </location>
</feature>
<evidence type="ECO:0000259" key="9">
    <source>
        <dbReference type="Pfam" id="PF15469"/>
    </source>
</evidence>
<keyword evidence="5 7" id="KW-0268">Exocytosis</keyword>
<dbReference type="Proteomes" id="UP000695000">
    <property type="component" value="Unplaced"/>
</dbReference>
<feature type="domain" description="IPT/TIG" evidence="8">
    <location>
        <begin position="5"/>
        <end position="76"/>
    </location>
</feature>
<evidence type="ECO:0000256" key="4">
    <source>
        <dbReference type="ARBA" id="ARBA00022448"/>
    </source>
</evidence>
<protein>
    <recommendedName>
        <fullName evidence="3 7">Exocyst complex component 2</fullName>
    </recommendedName>
</protein>
<keyword evidence="6 7" id="KW-0653">Protein transport</keyword>
<accession>A0ABM1MHI6</accession>
<sequence>MTPPPIVTGLSPNEGPPGTKITIRGENFGTKPTDLTGLKVCGCDCLLSAEWKSPNKIIAISGPGKGKGDIIVTTRLGGEGVCNVSFKGYYETVGSLKESAVWVEEAPYFGGKHSLSSSSYQQEDPLGLSVEGNDKKFPEDDLKELFPNSSGNIALENFSPGWFLLENHHVTSFNDLKAGLLHLRRKVEGQKEGQLSFLKSNISSVVDQLDTIGSMKDKFRCDLTEYGNEPTLKLDKSIKECERDARKLFDDVLTRRDRAEKTRNALNVLARFRFLFCLPCVIERNIKKGDYEIVINDYMRVKNLFNKSDVAVFKTALNEIEKKVAGLQKMLHQKLVQMPISVEEQKRLIRHLVNLESPYEPAWDAIQSHSEYINLRMRHCYEEHKVAEAIFIEEISKAKGGSSTSKYSKFNQPPQDLSSIPENVLFIEDLCEIVSELFPDLWKLGQAYFTGDLHVKVEPGRQVGFKHIVLSIMEAFCKTLRSAIIPHTLDKSTDKATYGTWSTPDSDTIKPWLPACLRYVRSTYSILIKLDLPSEALDIVFKFILDLRIHCMSVLFKQASDQIEQLSKQETWKIEFTGKHNGVTELPIKFEQSVQEVIQIVRESVLLSEQREGSLLDNPTANKELDKQVDSLLSMFHKVLSNLSLKKDNDDDDECTTVVSQLIGTPTASYRTHNSKSQLPIWEHRLLTTLSNCQYTRLVVLKNLEEGFTKGGYPAPKVALDNCCSKLEALEKSVLELYLEEKSDPLVGTIEPSMYLERFDWDTQIKPTDVRPYVKECINNLIHVHSEVNSISPTLVNSVLPQVVQTISEEIYRLMVCVQKFSKAGILQARVDINTLQHFFQNYSTSKAKYYFKEALDTIPALETSEQLIIEEILKVCKKRMKLQILCLQQPITNGVLK</sequence>
<dbReference type="InterPro" id="IPR039481">
    <property type="entry name" value="EXOC2/Sec5_N_dom"/>
</dbReference>
<dbReference type="InterPro" id="IPR014756">
    <property type="entry name" value="Ig_E-set"/>
</dbReference>
<dbReference type="Pfam" id="PF15469">
    <property type="entry name" value="Sec5"/>
    <property type="match status" value="1"/>
</dbReference>
<dbReference type="SUPFAM" id="SSF81296">
    <property type="entry name" value="E set domains"/>
    <property type="match status" value="1"/>
</dbReference>